<dbReference type="AlphaFoldDB" id="A0A7X6I8J0"/>
<evidence type="ECO:0000313" key="2">
    <source>
        <dbReference type="Proteomes" id="UP000521868"/>
    </source>
</evidence>
<dbReference type="Proteomes" id="UP000521868">
    <property type="component" value="Unassembled WGS sequence"/>
</dbReference>
<sequence>MAASFSYGRLDGRMVHVRDLEPSTRRGLQCGCVCPECGRQLQAHMGSQKAWHFQHHVEDANCNPQPMTLLHAFVRDELAKRGDLVVPQVQAFIHLDADGKRLAKTVALPERSFRYTAARTEARTGSIQPDVSFVTDAGTAVALEVRYTHAVDDHKQTTLRGRFAWAAEFNVSDLPPDGVSVAQLETLLTQPDRWKWLANPFLSQAERLELARYRWRNTLWRAGADIRAVPNARHAPQKLKTAQQHLEWAKGALHELRGWVVHEEDAADWLGERNRFERVAVACAALRINPISLPDFLTQRPAPSAPEHVFRASPHRWQPLVFSKFCIGRRAFSAHDAARWCRRAVPELCSADDGSRCANGFSWTAAALHVYFLQLEAQGLLQGAANVPREERTFTPKFVSVRELHAHLSAQKIREAPPTLEQRLSALRRAHGSKARF</sequence>
<reference evidence="1 2" key="1">
    <citation type="journal article" date="2020" name="Nature">
        <title>Bacterial chemolithoautotrophy via manganese oxidation.</title>
        <authorList>
            <person name="Yu H."/>
            <person name="Leadbetter J.R."/>
        </authorList>
    </citation>
    <scope>NUCLEOTIDE SEQUENCE [LARGE SCALE GENOMIC DNA]</scope>
    <source>
        <strain evidence="1 2">RBP-1</strain>
    </source>
</reference>
<proteinExistence type="predicted"/>
<comment type="caution">
    <text evidence="1">The sequence shown here is derived from an EMBL/GenBank/DDBJ whole genome shotgun (WGS) entry which is preliminary data.</text>
</comment>
<keyword evidence="2" id="KW-1185">Reference proteome</keyword>
<organism evidence="1 2">
    <name type="scientific">Ramlibacter lithotrophicus</name>
    <dbReference type="NCBI Taxonomy" id="2606681"/>
    <lineage>
        <taxon>Bacteria</taxon>
        <taxon>Pseudomonadati</taxon>
        <taxon>Pseudomonadota</taxon>
        <taxon>Betaproteobacteria</taxon>
        <taxon>Burkholderiales</taxon>
        <taxon>Comamonadaceae</taxon>
        <taxon>Ramlibacter</taxon>
    </lineage>
</organism>
<gene>
    <name evidence="1" type="ORF">RAMLITH_22780</name>
</gene>
<accession>A0A7X6I8J0</accession>
<dbReference type="RefSeq" id="WP_168109775.1">
    <property type="nucleotide sequence ID" value="NZ_VTOX01000011.1"/>
</dbReference>
<name>A0A7X6I8J0_9BURK</name>
<dbReference type="EMBL" id="VTOX01000011">
    <property type="protein sequence ID" value="NKE68651.1"/>
    <property type="molecule type" value="Genomic_DNA"/>
</dbReference>
<protein>
    <recommendedName>
        <fullName evidence="3">Competence protein CoiA-like family protein</fullName>
    </recommendedName>
</protein>
<evidence type="ECO:0000313" key="1">
    <source>
        <dbReference type="EMBL" id="NKE68651.1"/>
    </source>
</evidence>
<evidence type="ECO:0008006" key="3">
    <source>
        <dbReference type="Google" id="ProtNLM"/>
    </source>
</evidence>